<dbReference type="EMBL" id="LR134408">
    <property type="protein sequence ID" value="VEH72519.1"/>
    <property type="molecule type" value="Genomic_DNA"/>
</dbReference>
<accession>A0ABY6TCC9</accession>
<evidence type="ECO:0000313" key="2">
    <source>
        <dbReference type="Proteomes" id="UP000280707"/>
    </source>
</evidence>
<proteinExistence type="predicted"/>
<reference evidence="1 2" key="1">
    <citation type="submission" date="2018-12" db="EMBL/GenBank/DDBJ databases">
        <authorList>
            <consortium name="Pathogen Informatics"/>
        </authorList>
    </citation>
    <scope>NUCLEOTIDE SEQUENCE [LARGE SCALE GENOMIC DNA]</scope>
    <source>
        <strain evidence="1 2">NCTC934</strain>
    </source>
</reference>
<keyword evidence="2" id="KW-1185">Reference proteome</keyword>
<sequence>MLRRSTRYLAARLDLNAMGILEALAKLTGNGAPHLARPDSAATTVQVDRLDIRTADQLIIIITGQQGARALAELAGSRESAALVSPTTTAHFPAVTKDVLPVKDPKHGWIIPITPSLASALSQAELADASGEYELSPNLAVVVE</sequence>
<organism evidence="1 2">
    <name type="scientific">Corynebacterium segmentosum</name>
    <dbReference type="NCBI Taxonomy" id="43990"/>
    <lineage>
        <taxon>Bacteria</taxon>
        <taxon>Bacillati</taxon>
        <taxon>Actinomycetota</taxon>
        <taxon>Actinomycetes</taxon>
        <taxon>Mycobacteriales</taxon>
        <taxon>Corynebacteriaceae</taxon>
        <taxon>Corynebacterium</taxon>
    </lineage>
</organism>
<gene>
    <name evidence="1" type="ORF">NCTC934_00789</name>
</gene>
<dbReference type="Proteomes" id="UP000280707">
    <property type="component" value="Chromosome"/>
</dbReference>
<protein>
    <submittedName>
        <fullName evidence="1">Uncharacterized protein</fullName>
    </submittedName>
</protein>
<name>A0ABY6TCC9_9CORY</name>
<evidence type="ECO:0000313" key="1">
    <source>
        <dbReference type="EMBL" id="VEH72519.1"/>
    </source>
</evidence>